<feature type="active site" description="Proton donor" evidence="4">
    <location>
        <position position="180"/>
    </location>
</feature>
<evidence type="ECO:0000259" key="7">
    <source>
        <dbReference type="Pfam" id="PF01301"/>
    </source>
</evidence>
<gene>
    <name evidence="10" type="ORF">SAMN04515674_10976</name>
</gene>
<evidence type="ECO:0000256" key="3">
    <source>
        <dbReference type="ARBA" id="ARBA00023295"/>
    </source>
</evidence>
<keyword evidence="11" id="KW-1185">Reference proteome</keyword>
<dbReference type="Proteomes" id="UP000199306">
    <property type="component" value="Unassembled WGS sequence"/>
</dbReference>
<dbReference type="SUPFAM" id="SSF51445">
    <property type="entry name" value="(Trans)glycosidases"/>
    <property type="match status" value="1"/>
</dbReference>
<dbReference type="InterPro" id="IPR001944">
    <property type="entry name" value="Glycoside_Hdrlase_35"/>
</dbReference>
<dbReference type="InterPro" id="IPR048913">
    <property type="entry name" value="BetaGal_gal-bd"/>
</dbReference>
<keyword evidence="3 5" id="KW-0326">Glycosidase</keyword>
<dbReference type="Gene3D" id="3.20.20.80">
    <property type="entry name" value="Glycosidases"/>
    <property type="match status" value="1"/>
</dbReference>
<organism evidence="10 11">
    <name type="scientific">Pseudarcicella hirudinis</name>
    <dbReference type="NCBI Taxonomy" id="1079859"/>
    <lineage>
        <taxon>Bacteria</taxon>
        <taxon>Pseudomonadati</taxon>
        <taxon>Bacteroidota</taxon>
        <taxon>Cytophagia</taxon>
        <taxon>Cytophagales</taxon>
        <taxon>Flectobacillaceae</taxon>
        <taxon>Pseudarcicella</taxon>
    </lineage>
</organism>
<dbReference type="InterPro" id="IPR048912">
    <property type="entry name" value="BetaGal1-like_ABD1"/>
</dbReference>
<evidence type="ECO:0000256" key="1">
    <source>
        <dbReference type="ARBA" id="ARBA00009809"/>
    </source>
</evidence>
<dbReference type="InterPro" id="IPR008979">
    <property type="entry name" value="Galactose-bd-like_sf"/>
</dbReference>
<dbReference type="Pfam" id="PF01301">
    <property type="entry name" value="Glyco_hydro_35"/>
    <property type="match status" value="1"/>
</dbReference>
<comment type="similarity">
    <text evidence="1 6">Belongs to the glycosyl hydrolase 35 family.</text>
</comment>
<evidence type="ECO:0000256" key="2">
    <source>
        <dbReference type="ARBA" id="ARBA00022801"/>
    </source>
</evidence>
<dbReference type="AlphaFoldDB" id="A0A1I5VEU5"/>
<sequence length="599" mass="67947">MKKYIFLFLFLGLHSVIFAQRPHKFELSKDQFLLDGKPFQIISAEMHPARIPVQYWRHRIKMAKALGCNTIAAYVFWNYHEEQPGKFDFSTENHNITGFIKMAQEEGMWVLLRPGPYVCAEWDFGGLPAWLLKTPDIKLRCMDPVYMQAVTKYVQKLSSLMAPLQVSKGGPILMVQVENEYGSYGNDKKYLETLRKLWLTNGINVPFYTADGPTPFMLEAGSVEGAAIGLDSGSSERDFEEAGKQNPNVPSFSSETYPGWLTHWGEKWARPDTTGLLKEIKFLLDTKRSVNLYVAHGGTNFGYWAGANAFKPTEYQPDITSYDYDAPIAENGTPKPKYFAIRKLISQYVKNIPELPAPIPSIEIPSFKLIPGASLWENLPKALYAPQPKPMEAYGQNSGFMLYRTKLIGHKSGSLTITEPHDYATVFLNGKYVGSIYRDGGNWTIPLPKSEVKDPVLEIFVEGMGHINFAQYMIDRKGITDRVTLNGMTLMNWETFLLPFDSAYLTQLKPLAKTTEKPGIFFKGSFDLPETGDTYLDMSNWKKGIVWVNGRNLGRYWEKGPQKRLYCPGVWLKKGKNEVVVFDLHQTEGNQVSGFKSIE</sequence>
<feature type="domain" description="Beta-galactosidase 1-like first all-beta" evidence="8">
    <location>
        <begin position="388"/>
        <end position="498"/>
    </location>
</feature>
<evidence type="ECO:0000259" key="8">
    <source>
        <dbReference type="Pfam" id="PF21317"/>
    </source>
</evidence>
<evidence type="ECO:0000256" key="5">
    <source>
        <dbReference type="RuleBase" id="RU000675"/>
    </source>
</evidence>
<dbReference type="Pfam" id="PF21467">
    <property type="entry name" value="BetaGal_gal-bd"/>
    <property type="match status" value="1"/>
</dbReference>
<dbReference type="GO" id="GO:0005975">
    <property type="term" value="P:carbohydrate metabolic process"/>
    <property type="evidence" value="ECO:0007669"/>
    <property type="project" value="InterPro"/>
</dbReference>
<evidence type="ECO:0000256" key="4">
    <source>
        <dbReference type="PIRSR" id="PIRSR006336-1"/>
    </source>
</evidence>
<dbReference type="EMBL" id="FOXH01000009">
    <property type="protein sequence ID" value="SFQ06005.1"/>
    <property type="molecule type" value="Genomic_DNA"/>
</dbReference>
<dbReference type="InterPro" id="IPR019801">
    <property type="entry name" value="Glyco_hydro_35_CS"/>
</dbReference>
<comment type="catalytic activity">
    <reaction evidence="5">
        <text>Hydrolysis of terminal non-reducing beta-D-galactose residues in beta-D-galactosides.</text>
        <dbReference type="EC" id="3.2.1.23"/>
    </reaction>
</comment>
<dbReference type="RefSeq" id="WP_092018107.1">
    <property type="nucleotide sequence ID" value="NZ_FOXH01000009.1"/>
</dbReference>
<dbReference type="PRINTS" id="PR00742">
    <property type="entry name" value="GLHYDRLASE35"/>
</dbReference>
<dbReference type="InterPro" id="IPR017853">
    <property type="entry name" value="GH"/>
</dbReference>
<dbReference type="PROSITE" id="PS01182">
    <property type="entry name" value="GLYCOSYL_HYDROL_F35"/>
    <property type="match status" value="1"/>
</dbReference>
<dbReference type="EC" id="3.2.1.23" evidence="5"/>
<feature type="active site" description="Nucleophile" evidence="4">
    <location>
        <position position="255"/>
    </location>
</feature>
<dbReference type="Gene3D" id="2.60.120.260">
    <property type="entry name" value="Galactose-binding domain-like"/>
    <property type="match status" value="2"/>
</dbReference>
<dbReference type="STRING" id="1079859.SAMN04515674_10976"/>
<dbReference type="GO" id="GO:0004565">
    <property type="term" value="F:beta-galactosidase activity"/>
    <property type="evidence" value="ECO:0007669"/>
    <property type="project" value="UniProtKB-EC"/>
</dbReference>
<evidence type="ECO:0000313" key="11">
    <source>
        <dbReference type="Proteomes" id="UP000199306"/>
    </source>
</evidence>
<protein>
    <recommendedName>
        <fullName evidence="5">Beta-galactosidase</fullName>
        <ecNumber evidence="5">3.2.1.23</ecNumber>
    </recommendedName>
</protein>
<name>A0A1I5VEU5_9BACT</name>
<proteinExistence type="inferred from homology"/>
<dbReference type="PIRSF" id="PIRSF006336">
    <property type="entry name" value="B-gal"/>
    <property type="match status" value="1"/>
</dbReference>
<feature type="domain" description="Glycoside hydrolase 35 catalytic" evidence="7">
    <location>
        <begin position="31"/>
        <end position="347"/>
    </location>
</feature>
<dbReference type="PANTHER" id="PTHR23421">
    <property type="entry name" value="BETA-GALACTOSIDASE RELATED"/>
    <property type="match status" value="1"/>
</dbReference>
<reference evidence="10 11" key="1">
    <citation type="submission" date="2016-10" db="EMBL/GenBank/DDBJ databases">
        <authorList>
            <person name="de Groot N.N."/>
        </authorList>
    </citation>
    <scope>NUCLEOTIDE SEQUENCE [LARGE SCALE GENOMIC DNA]</scope>
    <source>
        <strain evidence="11">E92,LMG 26720,CCM 7988</strain>
    </source>
</reference>
<accession>A0A1I5VEU5</accession>
<dbReference type="OrthoDB" id="703126at2"/>
<dbReference type="Pfam" id="PF21317">
    <property type="entry name" value="BetaGal_ABD_1"/>
    <property type="match status" value="1"/>
</dbReference>
<dbReference type="SUPFAM" id="SSF49785">
    <property type="entry name" value="Galactose-binding domain-like"/>
    <property type="match status" value="1"/>
</dbReference>
<dbReference type="InterPro" id="IPR026283">
    <property type="entry name" value="B-gal_1-like"/>
</dbReference>
<feature type="domain" description="Beta-galactosidase galactose-binding" evidence="9">
    <location>
        <begin position="520"/>
        <end position="577"/>
    </location>
</feature>
<evidence type="ECO:0000259" key="9">
    <source>
        <dbReference type="Pfam" id="PF21467"/>
    </source>
</evidence>
<keyword evidence="2 5" id="KW-0378">Hydrolase</keyword>
<dbReference type="InterPro" id="IPR031330">
    <property type="entry name" value="Gly_Hdrlase_35_cat"/>
</dbReference>
<evidence type="ECO:0000313" key="10">
    <source>
        <dbReference type="EMBL" id="SFQ06005.1"/>
    </source>
</evidence>
<evidence type="ECO:0000256" key="6">
    <source>
        <dbReference type="RuleBase" id="RU003679"/>
    </source>
</evidence>